<dbReference type="InterPro" id="IPR014001">
    <property type="entry name" value="Helicase_ATP-bd"/>
</dbReference>
<feature type="domain" description="Helicase ATP-binding" evidence="5">
    <location>
        <begin position="15"/>
        <end position="181"/>
    </location>
</feature>
<evidence type="ECO:0000313" key="8">
    <source>
        <dbReference type="Proteomes" id="UP000092544"/>
    </source>
</evidence>
<dbReference type="CDD" id="cd17990">
    <property type="entry name" value="DEXHc_HrpB"/>
    <property type="match status" value="1"/>
</dbReference>
<name>A0A1A8TV51_9GAMM</name>
<dbReference type="InterPro" id="IPR027417">
    <property type="entry name" value="P-loop_NTPase"/>
</dbReference>
<dbReference type="SUPFAM" id="SSF52540">
    <property type="entry name" value="P-loop containing nucleoside triphosphate hydrolases"/>
    <property type="match status" value="1"/>
</dbReference>
<dbReference type="SMART" id="SM00847">
    <property type="entry name" value="HA2"/>
    <property type="match status" value="1"/>
</dbReference>
<dbReference type="PROSITE" id="PS51194">
    <property type="entry name" value="HELICASE_CTER"/>
    <property type="match status" value="1"/>
</dbReference>
<dbReference type="Gene3D" id="1.20.120.1080">
    <property type="match status" value="1"/>
</dbReference>
<dbReference type="Pfam" id="PF00270">
    <property type="entry name" value="DEAD"/>
    <property type="match status" value="1"/>
</dbReference>
<gene>
    <name evidence="7" type="primary">hrpB_2</name>
    <name evidence="7" type="ORF">MSP8886_04196</name>
</gene>
<dbReference type="PIRSF" id="PIRSF005496">
    <property type="entry name" value="ATP_hel_hrpB"/>
    <property type="match status" value="1"/>
</dbReference>
<evidence type="ECO:0000256" key="1">
    <source>
        <dbReference type="ARBA" id="ARBA00022741"/>
    </source>
</evidence>
<evidence type="ECO:0000259" key="6">
    <source>
        <dbReference type="PROSITE" id="PS51194"/>
    </source>
</evidence>
<keyword evidence="3 7" id="KW-0347">Helicase</keyword>
<evidence type="ECO:0000259" key="5">
    <source>
        <dbReference type="PROSITE" id="PS51192"/>
    </source>
</evidence>
<evidence type="ECO:0000256" key="4">
    <source>
        <dbReference type="ARBA" id="ARBA00022840"/>
    </source>
</evidence>
<keyword evidence="2 7" id="KW-0378">Hydrolase</keyword>
<dbReference type="InterPro" id="IPR048333">
    <property type="entry name" value="HA2_WH"/>
</dbReference>
<dbReference type="NCBIfam" id="TIGR01970">
    <property type="entry name" value="DEAH_box_HrpB"/>
    <property type="match status" value="1"/>
</dbReference>
<dbReference type="EC" id="3.6.4.13" evidence="7"/>
<dbReference type="EMBL" id="FLOB01000020">
    <property type="protein sequence ID" value="SBS37614.1"/>
    <property type="molecule type" value="Genomic_DNA"/>
</dbReference>
<dbReference type="AlphaFoldDB" id="A0A1A8TV51"/>
<feature type="domain" description="Helicase C-terminal" evidence="6">
    <location>
        <begin position="204"/>
        <end position="374"/>
    </location>
</feature>
<dbReference type="GO" id="GO:0005524">
    <property type="term" value="F:ATP binding"/>
    <property type="evidence" value="ECO:0007669"/>
    <property type="project" value="UniProtKB-KW"/>
</dbReference>
<dbReference type="PANTHER" id="PTHR43519">
    <property type="entry name" value="ATP-DEPENDENT RNA HELICASE HRPB"/>
    <property type="match status" value="1"/>
</dbReference>
<evidence type="ECO:0000256" key="2">
    <source>
        <dbReference type="ARBA" id="ARBA00022801"/>
    </source>
</evidence>
<evidence type="ECO:0000256" key="3">
    <source>
        <dbReference type="ARBA" id="ARBA00022806"/>
    </source>
</evidence>
<dbReference type="InterPro" id="IPR001650">
    <property type="entry name" value="Helicase_C-like"/>
</dbReference>
<dbReference type="InterPro" id="IPR013689">
    <property type="entry name" value="RNA_helicase_ATP-dep_HrpB_C"/>
</dbReference>
<organism evidence="7 8">
    <name type="scientific">Marinomonas spartinae</name>
    <dbReference type="NCBI Taxonomy" id="1792290"/>
    <lineage>
        <taxon>Bacteria</taxon>
        <taxon>Pseudomonadati</taxon>
        <taxon>Pseudomonadota</taxon>
        <taxon>Gammaproteobacteria</taxon>
        <taxon>Oceanospirillales</taxon>
        <taxon>Oceanospirillaceae</taxon>
        <taxon>Marinomonas</taxon>
    </lineage>
</organism>
<dbReference type="Gene3D" id="3.40.50.300">
    <property type="entry name" value="P-loop containing nucleotide triphosphate hydrolases"/>
    <property type="match status" value="2"/>
</dbReference>
<dbReference type="RefSeq" id="WP_067020682.1">
    <property type="nucleotide sequence ID" value="NZ_FLOB01000020.1"/>
</dbReference>
<dbReference type="Proteomes" id="UP000092544">
    <property type="component" value="Unassembled WGS sequence"/>
</dbReference>
<dbReference type="InterPro" id="IPR007502">
    <property type="entry name" value="Helicase-assoc_dom"/>
</dbReference>
<dbReference type="GO" id="GO:0003676">
    <property type="term" value="F:nucleic acid binding"/>
    <property type="evidence" value="ECO:0007669"/>
    <property type="project" value="InterPro"/>
</dbReference>
<dbReference type="Pfam" id="PF04408">
    <property type="entry name" value="WHD_HA2"/>
    <property type="match status" value="1"/>
</dbReference>
<dbReference type="GO" id="GO:0003724">
    <property type="term" value="F:RNA helicase activity"/>
    <property type="evidence" value="ECO:0007669"/>
    <property type="project" value="UniProtKB-EC"/>
</dbReference>
<dbReference type="FunFam" id="3.40.50.300:FF:002125">
    <property type="entry name" value="ATP-dependent helicase HrpB"/>
    <property type="match status" value="1"/>
</dbReference>
<sequence length="844" mass="94991">MSAILPIYKLMPALKQQLNTAHEAILEAAPGAGKTTVVPLELMNEAWLNGRQIVMLEPRRLAAKTAAKRLADTLNEPLGKRIGYRIRHEGAESQDTQVLVVTEGVLTRMLQDDPSLESVALVIFDEFHERNVHSDLALALCLQARELFRDDSPLKLLIMSATLDTAILEERLSCKTLVSEGRNFPVTIHYGNKRLKTLEVADEVIKQTLKAYQEEDGSLLVFLPGQKEIRHVASQLSQALKQDPHAMILPLYGELSLKEQEVVIQPIAPPHRKIVLATAIAQTSLTIEGIRVVIDSGLSREAQFDANTATTRLHTRRATQAETTQRMGRAGRREAGVCYRWWSEEQQHQLAPQASPQIECVDLSSLTLDVAKWGVQDRLELDWITPPPLGHWQQSVELLSTLGALDPDHFTLTPQGETMAQLGLAPRLAHLLIEGCQQGQPILACQICALLSEGDPFTSQNSDFSSRLLWFKGKHNQPTRRPKSIYQTSFKQWQQRSQGLSHSIDTNTLSDQALANILASAFTDRLAKRLGEQANSVRYKLSNGRIAVLDKNDTNAQADYLVVLDLGGHQGHSEDRIFLAQPFNLDHLQSQYPNLFSHQDHVVAWSKKDNRLIYESQTWLGKLCVHRRQASKPSEDAIRSAMCVHLRREGIAALPWDDNSLPLKARLAFAHQQDTHFLTSQQESWPNMSDEALLASLENWLGPYLGNITNQAQLDKMDLKQILLDSLPWELQKRLQDKIPERLCVASGNHHKVDYSQPTPTLRVKLQEMFGTMQNPTILGMSVKIELLSPAQRPLAVTQDLPFFWKEAYPEVKKEMRGRYPKHPWPDDPMSAIATAKTKRALEK</sequence>
<reference evidence="7 8" key="1">
    <citation type="submission" date="2016-06" db="EMBL/GenBank/DDBJ databases">
        <authorList>
            <person name="Kjaerup R.B."/>
            <person name="Dalgaard T.S."/>
            <person name="Juul-Madsen H.R."/>
        </authorList>
    </citation>
    <scope>NUCLEOTIDE SEQUENCE [LARGE SCALE GENOMIC DNA]</scope>
    <source>
        <strain evidence="7 8">CECT 8886</strain>
    </source>
</reference>
<keyword evidence="1" id="KW-0547">Nucleotide-binding</keyword>
<accession>A0A1A8TV51</accession>
<dbReference type="PANTHER" id="PTHR43519:SF1">
    <property type="entry name" value="ATP-DEPENDENT RNA HELICASE HRPB"/>
    <property type="match status" value="1"/>
</dbReference>
<dbReference type="STRING" id="1792290.MSP8886_04196"/>
<proteinExistence type="predicted"/>
<dbReference type="InterPro" id="IPR049614">
    <property type="entry name" value="HrpB_DEXH"/>
</dbReference>
<dbReference type="InterPro" id="IPR011545">
    <property type="entry name" value="DEAD/DEAH_box_helicase_dom"/>
</dbReference>
<dbReference type="Pfam" id="PF00271">
    <property type="entry name" value="Helicase_C"/>
    <property type="match status" value="1"/>
</dbReference>
<dbReference type="InterPro" id="IPR010225">
    <property type="entry name" value="HrpB"/>
</dbReference>
<keyword evidence="8" id="KW-1185">Reference proteome</keyword>
<protein>
    <submittedName>
        <fullName evidence="7">ATP-dependent RNA helicase HrpB</fullName>
        <ecNumber evidence="7">3.6.4.13</ecNumber>
    </submittedName>
</protein>
<dbReference type="CDD" id="cd18791">
    <property type="entry name" value="SF2_C_RHA"/>
    <property type="match status" value="1"/>
</dbReference>
<dbReference type="OrthoDB" id="9805617at2"/>
<dbReference type="Pfam" id="PF08482">
    <property type="entry name" value="HrpB_C"/>
    <property type="match status" value="1"/>
</dbReference>
<dbReference type="SMART" id="SM00490">
    <property type="entry name" value="HELICc"/>
    <property type="match status" value="1"/>
</dbReference>
<keyword evidence="4" id="KW-0067">ATP-binding</keyword>
<dbReference type="SMART" id="SM00487">
    <property type="entry name" value="DEXDc"/>
    <property type="match status" value="1"/>
</dbReference>
<dbReference type="GO" id="GO:0016787">
    <property type="term" value="F:hydrolase activity"/>
    <property type="evidence" value="ECO:0007669"/>
    <property type="project" value="UniProtKB-KW"/>
</dbReference>
<dbReference type="PROSITE" id="PS51192">
    <property type="entry name" value="HELICASE_ATP_BIND_1"/>
    <property type="match status" value="1"/>
</dbReference>
<evidence type="ECO:0000313" key="7">
    <source>
        <dbReference type="EMBL" id="SBS37614.1"/>
    </source>
</evidence>